<evidence type="ECO:0000313" key="7">
    <source>
        <dbReference type="EMBL" id="KWR57083.1"/>
    </source>
</evidence>
<dbReference type="GO" id="GO:0005737">
    <property type="term" value="C:cytoplasm"/>
    <property type="evidence" value="ECO:0007669"/>
    <property type="project" value="TreeGrafter"/>
</dbReference>
<dbReference type="PANTHER" id="PTHR43668:SF4">
    <property type="entry name" value="ALLANTOINASE"/>
    <property type="match status" value="1"/>
</dbReference>
<dbReference type="EMBL" id="LRGC01000002">
    <property type="protein sequence ID" value="KWR57083.1"/>
    <property type="molecule type" value="Genomic_DNA"/>
</dbReference>
<dbReference type="EC" id="3.5.2.3" evidence="7"/>
<dbReference type="PATRIC" id="fig|46506.5.peg.582"/>
<dbReference type="InterPro" id="IPR006680">
    <property type="entry name" value="Amidohydro-rel"/>
</dbReference>
<keyword evidence="4" id="KW-0479">Metal-binding</keyword>
<feature type="domain" description="Amidohydrolase-related" evidence="6">
    <location>
        <begin position="53"/>
        <end position="428"/>
    </location>
</feature>
<dbReference type="InterPro" id="IPR002195">
    <property type="entry name" value="Dihydroorotase_CS"/>
</dbReference>
<protein>
    <submittedName>
        <fullName evidence="7">Dihydroorotase</fullName>
        <ecNumber evidence="7">3.5.2.3</ecNumber>
    </submittedName>
</protein>
<dbReference type="Proteomes" id="UP000056419">
    <property type="component" value="Unassembled WGS sequence"/>
</dbReference>
<dbReference type="InterPro" id="IPR032466">
    <property type="entry name" value="Metal_Hydrolase"/>
</dbReference>
<sequence length="453" mass="49793">MKRTLIHNATIVNEGQSVQGSVVIENGRIAEVLTNWKPLSAPCEEVIDATGCYLLPGIIDDHVHFRDPGLIHKADILTESRAAAAGGVTSIMDMPNTNPLTVTLDALNAKLDLLNEKCIVNHSCYFGATNNNYTEFDKLDKHRVCGIKLFMGSSTGNMLVDKMNSLLNIFNGTDMLIAAHCEDQETIKNNIEKYKQKYKGADDIPISAHPSIRSVPACYASSELAVRLAKIAGARLHILHVSTAKELQLFSDEPLANKNITAEACVAHLLFTLTHYNSLGARIKCNPAVKRKTDREALRTAVNSGLIDVIATDHAPHLLSEKEGGALKAMSGMPMIQFSLVSMLELVDEGVFSLETVVQKMCHAPARIYGICQRGYIREGYQADLVLVRPNSPWEVTTDKILSKCGWSPLEGHTFNWKVEKTFANGHLIYNGNTVNDSYRGEELRFDYPSAGA</sequence>
<dbReference type="PANTHER" id="PTHR43668">
    <property type="entry name" value="ALLANTOINASE"/>
    <property type="match status" value="1"/>
</dbReference>
<evidence type="ECO:0000256" key="3">
    <source>
        <dbReference type="ARBA" id="ARBA00010286"/>
    </source>
</evidence>
<dbReference type="SUPFAM" id="SSF51556">
    <property type="entry name" value="Metallo-dependent hydrolases"/>
    <property type="match status" value="1"/>
</dbReference>
<accession>A0A108TBR7</accession>
<dbReference type="Gene3D" id="3.20.20.140">
    <property type="entry name" value="Metal-dependent hydrolases"/>
    <property type="match status" value="1"/>
</dbReference>
<dbReference type="GO" id="GO:0006145">
    <property type="term" value="P:purine nucleobase catabolic process"/>
    <property type="evidence" value="ECO:0007669"/>
    <property type="project" value="TreeGrafter"/>
</dbReference>
<evidence type="ECO:0000256" key="1">
    <source>
        <dbReference type="ARBA" id="ARBA00001947"/>
    </source>
</evidence>
<keyword evidence="8" id="KW-1185">Reference proteome</keyword>
<comment type="caution">
    <text evidence="7">The sequence shown here is derived from an EMBL/GenBank/DDBJ whole genome shotgun (WGS) entry which is preliminary data.</text>
</comment>
<name>A0A108TBR7_BACSE</name>
<evidence type="ECO:0000259" key="6">
    <source>
        <dbReference type="Pfam" id="PF01979"/>
    </source>
</evidence>
<evidence type="ECO:0000313" key="8">
    <source>
        <dbReference type="Proteomes" id="UP000056419"/>
    </source>
</evidence>
<dbReference type="STRING" id="46506.AA415_00539"/>
<evidence type="ECO:0000256" key="2">
    <source>
        <dbReference type="ARBA" id="ARBA00002368"/>
    </source>
</evidence>
<dbReference type="AlphaFoldDB" id="A0A108TBR7"/>
<keyword evidence="5 7" id="KW-0378">Hydrolase</keyword>
<dbReference type="GO" id="GO:0046872">
    <property type="term" value="F:metal ion binding"/>
    <property type="evidence" value="ECO:0007669"/>
    <property type="project" value="UniProtKB-KW"/>
</dbReference>
<comment type="cofactor">
    <cofactor evidence="1">
        <name>Zn(2+)</name>
        <dbReference type="ChEBI" id="CHEBI:29105"/>
    </cofactor>
</comment>
<proteinExistence type="inferred from homology"/>
<comment type="function">
    <text evidence="2">Catalyzes the reversible cyclization of carbamoyl aspartate to dihydroorotate.</text>
</comment>
<organism evidence="7 8">
    <name type="scientific">Bacteroides stercoris</name>
    <dbReference type="NCBI Taxonomy" id="46506"/>
    <lineage>
        <taxon>Bacteria</taxon>
        <taxon>Pseudomonadati</taxon>
        <taxon>Bacteroidota</taxon>
        <taxon>Bacteroidia</taxon>
        <taxon>Bacteroidales</taxon>
        <taxon>Bacteroidaceae</taxon>
        <taxon>Bacteroides</taxon>
    </lineage>
</organism>
<evidence type="ECO:0000256" key="5">
    <source>
        <dbReference type="ARBA" id="ARBA00022801"/>
    </source>
</evidence>
<reference evidence="7 8" key="1">
    <citation type="journal article" date="2016" name="BMC Genomics">
        <title>Type VI secretion systems of human gut Bacteroidales segregate into three genetic architectures, two of which are contained on mobile genetic elements.</title>
        <authorList>
            <person name="Coyne M.J."/>
            <person name="Roelofs K.G."/>
            <person name="Comstock L.E."/>
        </authorList>
    </citation>
    <scope>NUCLEOTIDE SEQUENCE [LARGE SCALE GENOMIC DNA]</scope>
    <source>
        <strain evidence="7 8">CL09T03C01</strain>
    </source>
</reference>
<dbReference type="RefSeq" id="WP_060385199.1">
    <property type="nucleotide sequence ID" value="NZ_LRGC01000002.1"/>
</dbReference>
<evidence type="ECO:0000256" key="4">
    <source>
        <dbReference type="ARBA" id="ARBA00022723"/>
    </source>
</evidence>
<gene>
    <name evidence="7" type="primary">pyrC</name>
    <name evidence="7" type="ORF">AA415_00539</name>
</gene>
<dbReference type="PROSITE" id="PS00483">
    <property type="entry name" value="DIHYDROOROTASE_2"/>
    <property type="match status" value="1"/>
</dbReference>
<dbReference type="NCBIfam" id="NF006688">
    <property type="entry name" value="PRK09236.1"/>
    <property type="match status" value="1"/>
</dbReference>
<dbReference type="SUPFAM" id="SSF51338">
    <property type="entry name" value="Composite domain of metallo-dependent hydrolases"/>
    <property type="match status" value="1"/>
</dbReference>
<dbReference type="GO" id="GO:0004038">
    <property type="term" value="F:allantoinase activity"/>
    <property type="evidence" value="ECO:0007669"/>
    <property type="project" value="TreeGrafter"/>
</dbReference>
<dbReference type="GO" id="GO:0004151">
    <property type="term" value="F:dihydroorotase activity"/>
    <property type="evidence" value="ECO:0007669"/>
    <property type="project" value="UniProtKB-EC"/>
</dbReference>
<dbReference type="Pfam" id="PF01979">
    <property type="entry name" value="Amidohydro_1"/>
    <property type="match status" value="1"/>
</dbReference>
<dbReference type="CDD" id="cd01318">
    <property type="entry name" value="DHOase_IIb"/>
    <property type="match status" value="1"/>
</dbReference>
<dbReference type="NCBIfam" id="TIGR00857">
    <property type="entry name" value="pyrC_multi"/>
    <property type="match status" value="1"/>
</dbReference>
<comment type="similarity">
    <text evidence="3">Belongs to the metallo-dependent hydrolases superfamily. DHOase family. Class I DHOase subfamily.</text>
</comment>
<dbReference type="InterPro" id="IPR011059">
    <property type="entry name" value="Metal-dep_hydrolase_composite"/>
</dbReference>
<dbReference type="InterPro" id="IPR050138">
    <property type="entry name" value="DHOase/Allantoinase_Hydrolase"/>
</dbReference>
<dbReference type="Gene3D" id="2.30.40.10">
    <property type="entry name" value="Urease, subunit C, domain 1"/>
    <property type="match status" value="1"/>
</dbReference>